<organism evidence="2 3">
    <name type="scientific">Danionella cerebrum</name>
    <dbReference type="NCBI Taxonomy" id="2873325"/>
    <lineage>
        <taxon>Eukaryota</taxon>
        <taxon>Metazoa</taxon>
        <taxon>Chordata</taxon>
        <taxon>Craniata</taxon>
        <taxon>Vertebrata</taxon>
        <taxon>Euteleostomi</taxon>
        <taxon>Actinopterygii</taxon>
        <taxon>Neopterygii</taxon>
        <taxon>Teleostei</taxon>
        <taxon>Ostariophysi</taxon>
        <taxon>Cypriniformes</taxon>
        <taxon>Danionidae</taxon>
        <taxon>Danioninae</taxon>
        <taxon>Danionella</taxon>
    </lineage>
</organism>
<evidence type="ECO:0000313" key="3">
    <source>
        <dbReference type="Proteomes" id="UP000316079"/>
    </source>
</evidence>
<evidence type="ECO:0000313" key="2">
    <source>
        <dbReference type="EMBL" id="TRY64577.1"/>
    </source>
</evidence>
<accession>A0A553NGK8</accession>
<evidence type="ECO:0000256" key="1">
    <source>
        <dbReference type="SAM" id="MobiDB-lite"/>
    </source>
</evidence>
<protein>
    <submittedName>
        <fullName evidence="2">Uncharacterized protein</fullName>
    </submittedName>
</protein>
<gene>
    <name evidence="2" type="ORF">DNTS_003133</name>
</gene>
<dbReference type="AlphaFoldDB" id="A0A553NGK8"/>
<feature type="region of interest" description="Disordered" evidence="1">
    <location>
        <begin position="39"/>
        <end position="63"/>
    </location>
</feature>
<sequence>MKRTFARHQAPDTVTAYYHRYRSESAVRPEAPLLLELANQAGAEQTPERTTTDPRPAAGQTCG</sequence>
<proteinExistence type="predicted"/>
<feature type="non-terminal residue" evidence="2">
    <location>
        <position position="63"/>
    </location>
</feature>
<name>A0A553NGK8_9TELE</name>
<dbReference type="Proteomes" id="UP000316079">
    <property type="component" value="Unassembled WGS sequence"/>
</dbReference>
<dbReference type="EMBL" id="SRMA01026987">
    <property type="protein sequence ID" value="TRY64577.1"/>
    <property type="molecule type" value="Genomic_DNA"/>
</dbReference>
<comment type="caution">
    <text evidence="2">The sequence shown here is derived from an EMBL/GenBank/DDBJ whole genome shotgun (WGS) entry which is preliminary data.</text>
</comment>
<reference evidence="2 3" key="1">
    <citation type="journal article" date="2019" name="Sci. Data">
        <title>Hybrid genome assembly and annotation of Danionella translucida.</title>
        <authorList>
            <person name="Kadobianskyi M."/>
            <person name="Schulze L."/>
            <person name="Schuelke M."/>
            <person name="Judkewitz B."/>
        </authorList>
    </citation>
    <scope>NUCLEOTIDE SEQUENCE [LARGE SCALE GENOMIC DNA]</scope>
    <source>
        <strain evidence="2 3">Bolton</strain>
    </source>
</reference>
<dbReference type="OrthoDB" id="1272at2759"/>
<keyword evidence="3" id="KW-1185">Reference proteome</keyword>